<feature type="compositionally biased region" description="Polar residues" evidence="1">
    <location>
        <begin position="269"/>
        <end position="285"/>
    </location>
</feature>
<evidence type="ECO:0000313" key="2">
    <source>
        <dbReference type="EMBL" id="CAC5362271.1"/>
    </source>
</evidence>
<dbReference type="Pfam" id="PF15398">
    <property type="entry name" value="DUF4619"/>
    <property type="match status" value="1"/>
</dbReference>
<feature type="compositionally biased region" description="Basic and acidic residues" evidence="1">
    <location>
        <begin position="108"/>
        <end position="120"/>
    </location>
</feature>
<feature type="compositionally biased region" description="Basic and acidic residues" evidence="1">
    <location>
        <begin position="205"/>
        <end position="214"/>
    </location>
</feature>
<organism evidence="2 3">
    <name type="scientific">Mytilus coruscus</name>
    <name type="common">Sea mussel</name>
    <dbReference type="NCBI Taxonomy" id="42192"/>
    <lineage>
        <taxon>Eukaryota</taxon>
        <taxon>Metazoa</taxon>
        <taxon>Spiralia</taxon>
        <taxon>Lophotrochozoa</taxon>
        <taxon>Mollusca</taxon>
        <taxon>Bivalvia</taxon>
        <taxon>Autobranchia</taxon>
        <taxon>Pteriomorphia</taxon>
        <taxon>Mytilida</taxon>
        <taxon>Mytiloidea</taxon>
        <taxon>Mytilidae</taxon>
        <taxon>Mytilinae</taxon>
        <taxon>Mytilus</taxon>
    </lineage>
</organism>
<gene>
    <name evidence="2" type="ORF">MCOR_4082</name>
</gene>
<dbReference type="InterPro" id="IPR029235">
    <property type="entry name" value="FAME"/>
</dbReference>
<dbReference type="PANTHER" id="PTHR16065:SF2">
    <property type="entry name" value="COILED-COIL DOMAIN CONTAINING 198"/>
    <property type="match status" value="1"/>
</dbReference>
<dbReference type="PANTHER" id="PTHR16065">
    <property type="entry name" value="COILED-COIL DOMAIN CONTAINING 198"/>
    <property type="match status" value="1"/>
</dbReference>
<dbReference type="Proteomes" id="UP000507470">
    <property type="component" value="Unassembled WGS sequence"/>
</dbReference>
<evidence type="ECO:0000256" key="1">
    <source>
        <dbReference type="SAM" id="MobiDB-lite"/>
    </source>
</evidence>
<dbReference type="OrthoDB" id="6344011at2759"/>
<protein>
    <submittedName>
        <fullName evidence="2">Uncharacterized protein</fullName>
    </submittedName>
</protein>
<feature type="region of interest" description="Disordered" evidence="1">
    <location>
        <begin position="108"/>
        <end position="133"/>
    </location>
</feature>
<name>A0A6J8A8R3_MYTCO</name>
<dbReference type="AlphaFoldDB" id="A0A6J8A8R3"/>
<dbReference type="EMBL" id="CACVKT020000736">
    <property type="protein sequence ID" value="CAC5362271.1"/>
    <property type="molecule type" value="Genomic_DNA"/>
</dbReference>
<accession>A0A6J8A8R3</accession>
<evidence type="ECO:0000313" key="3">
    <source>
        <dbReference type="Proteomes" id="UP000507470"/>
    </source>
</evidence>
<sequence length="285" mass="33109">MGHWNPVEFQWNQLIFHWNSIDIFYGVGVRNGLVPNGETKTFDKKTAVDTNANIPIQKPVPKSVAFEVLLDDRKTDSLIKKHPPMRIQKLEPLSLPVLTPEMLAEKQRLADEKRERELQKRASASRKKSQRRREILKAQEIAQDLQQKEVQQQFLTREKTVENLRSAKLAEIQEKQRLQEERRKRTRERAKKLNQEDQQEVGMLEVEKDDHYNADDADSWLNGDDNNNDNPSEPGDRVYNGRTSPSKNMNHRECPPSASTVDSFDNAYNRKTSGQNSCRTDNFTN</sequence>
<keyword evidence="3" id="KW-1185">Reference proteome</keyword>
<proteinExistence type="predicted"/>
<feature type="region of interest" description="Disordered" evidence="1">
    <location>
        <begin position="177"/>
        <end position="285"/>
    </location>
</feature>
<reference evidence="2 3" key="1">
    <citation type="submission" date="2020-06" db="EMBL/GenBank/DDBJ databases">
        <authorList>
            <person name="Li R."/>
            <person name="Bekaert M."/>
        </authorList>
    </citation>
    <scope>NUCLEOTIDE SEQUENCE [LARGE SCALE GENOMIC DNA]</scope>
    <source>
        <strain evidence="3">wild</strain>
    </source>
</reference>